<name>A0A3P5YI70_BRACM</name>
<reference evidence="1" key="1">
    <citation type="submission" date="2018-11" db="EMBL/GenBank/DDBJ databases">
        <authorList>
            <consortium name="Genoscope - CEA"/>
            <person name="William W."/>
        </authorList>
    </citation>
    <scope>NUCLEOTIDE SEQUENCE</scope>
</reference>
<protein>
    <submittedName>
        <fullName evidence="1">Uncharacterized protein</fullName>
    </submittedName>
</protein>
<accession>A0A3P5YI70</accession>
<sequence length="65" mass="7430">MKKVAMITGPKIAPTLILKRILMKEILSQYHQTLTTLITTPVIVLVEKLTQKKAMKVACLKRRKQ</sequence>
<gene>
    <name evidence="1" type="ORF">BRAA09T38721Z</name>
</gene>
<proteinExistence type="predicted"/>
<dbReference type="EMBL" id="LR031568">
    <property type="protein sequence ID" value="VDC61110.1"/>
    <property type="molecule type" value="Genomic_DNA"/>
</dbReference>
<evidence type="ECO:0000313" key="1">
    <source>
        <dbReference type="EMBL" id="VDC61110.1"/>
    </source>
</evidence>
<organism evidence="1">
    <name type="scientific">Brassica campestris</name>
    <name type="common">Field mustard</name>
    <dbReference type="NCBI Taxonomy" id="3711"/>
    <lineage>
        <taxon>Eukaryota</taxon>
        <taxon>Viridiplantae</taxon>
        <taxon>Streptophyta</taxon>
        <taxon>Embryophyta</taxon>
        <taxon>Tracheophyta</taxon>
        <taxon>Spermatophyta</taxon>
        <taxon>Magnoliopsida</taxon>
        <taxon>eudicotyledons</taxon>
        <taxon>Gunneridae</taxon>
        <taxon>Pentapetalae</taxon>
        <taxon>rosids</taxon>
        <taxon>malvids</taxon>
        <taxon>Brassicales</taxon>
        <taxon>Brassicaceae</taxon>
        <taxon>Brassiceae</taxon>
        <taxon>Brassica</taxon>
    </lineage>
</organism>
<dbReference type="AlphaFoldDB" id="A0A3P5YI70"/>